<sequence>MRFRDDVAERVGRGERVVVVAASREARVTAVAAAAAARGATIVTRGSPHRRAREIEDALASPVVVRVASARRMRGGELLRGDAGPLVMDEDAMLEPAGAECACLARERVALAAFSHGAKSFALRVAAWLGTTVVEEEETPRPVWVLPAAGEAALAASALDEAALARVSSLSRRNLDVARESPADQREADVLRGARELCAPDLVVTVAFGARAECERSARTAVETSTRWRLVASDAEEEARLEAVEALAAQDATLATYLRRGIAIWHEGMLPRAREAAEVAVAEGLVGAVFATPDFFPSTSRLVWCAGAATCPRDRRETLVIPSPGVSPATRIPAACYAALWLRAARSKESEASASRRVEGVVGFEDPPQQTPRDDSRRRLERRICREKLRALRRDPAVCWPWLQAGRLCRLDAKKWVVVSKRPAEPSDEVEVLAEDSWDRRSVVVPVRLLRLTAFRVFMPSDLSRPEARAAVGRSVSAALDDAAASAAAAEKKKRKRPSFMLDDLDVVPPPDSREATVLEARLEALSSSSSGGEDEGLSAEELSRLEARVRAVVAARARGDAVRKRARRGLKALVQLGLIARRDGTLAATPAGVATLGVMAELPNDRRALVVARTVFDLDDDDAGCVAAEIVACAVAARGTGAAAVTAEAARRVYRATVRDPSFLDEDDFVASITDPPLAAATRAWVRGAAFDAALEAARDPTLYEGDFVRAIRAVARVLPVLADGARGLGLEKLAGHLAAAATGLRRGLPFLPSIYAVVAAAAEGPSRRVVVDDPLMDED</sequence>
<dbReference type="InterPro" id="IPR027417">
    <property type="entry name" value="P-loop_NTPase"/>
</dbReference>
<dbReference type="Proteomes" id="UP001230188">
    <property type="component" value="Unassembled WGS sequence"/>
</dbReference>
<comment type="caution">
    <text evidence="3">The sequence shown here is derived from an EMBL/GenBank/DDBJ whole genome shotgun (WGS) entry which is preliminary data.</text>
</comment>
<feature type="domain" description="ATP-dependent RNA helicase Ski2/MTR4 C-terminal" evidence="2">
    <location>
        <begin position="620"/>
        <end position="758"/>
    </location>
</feature>
<dbReference type="Gene3D" id="3.40.50.300">
    <property type="entry name" value="P-loop containing nucleotide triphosphate hydrolases"/>
    <property type="match status" value="1"/>
</dbReference>
<accession>A0AAD7XMZ4</accession>
<evidence type="ECO:0000259" key="2">
    <source>
        <dbReference type="SMART" id="SM01142"/>
    </source>
</evidence>
<reference evidence="3" key="1">
    <citation type="submission" date="2023-01" db="EMBL/GenBank/DDBJ databases">
        <title>Metagenome sequencing of chrysophaentin producing Chrysophaeum taylorii.</title>
        <authorList>
            <person name="Davison J."/>
            <person name="Bewley C."/>
        </authorList>
    </citation>
    <scope>NUCLEOTIDE SEQUENCE</scope>
    <source>
        <strain evidence="3">NIES-1699</strain>
    </source>
</reference>
<dbReference type="AlphaFoldDB" id="A0AAD7XMZ4"/>
<evidence type="ECO:0000313" key="4">
    <source>
        <dbReference type="Proteomes" id="UP001230188"/>
    </source>
</evidence>
<organism evidence="3 4">
    <name type="scientific">Chrysophaeum taylorii</name>
    <dbReference type="NCBI Taxonomy" id="2483200"/>
    <lineage>
        <taxon>Eukaryota</taxon>
        <taxon>Sar</taxon>
        <taxon>Stramenopiles</taxon>
        <taxon>Ochrophyta</taxon>
        <taxon>Pelagophyceae</taxon>
        <taxon>Pelagomonadales</taxon>
        <taxon>Pelagomonadaceae</taxon>
        <taxon>Chrysophaeum</taxon>
    </lineage>
</organism>
<dbReference type="InterPro" id="IPR012961">
    <property type="entry name" value="Ski2/MTR4_C"/>
</dbReference>
<dbReference type="EMBL" id="JAQMWT010000186">
    <property type="protein sequence ID" value="KAJ8607980.1"/>
    <property type="molecule type" value="Genomic_DNA"/>
</dbReference>
<keyword evidence="4" id="KW-1185">Reference proteome</keyword>
<evidence type="ECO:0000256" key="1">
    <source>
        <dbReference type="SAM" id="MobiDB-lite"/>
    </source>
</evidence>
<feature type="region of interest" description="Disordered" evidence="1">
    <location>
        <begin position="357"/>
        <end position="378"/>
    </location>
</feature>
<gene>
    <name evidence="3" type="ORF">CTAYLR_008245</name>
</gene>
<dbReference type="Gene3D" id="1.10.3380.30">
    <property type="match status" value="1"/>
</dbReference>
<evidence type="ECO:0000313" key="3">
    <source>
        <dbReference type="EMBL" id="KAJ8607980.1"/>
    </source>
</evidence>
<dbReference type="SMART" id="SM01142">
    <property type="entry name" value="DSHCT"/>
    <property type="match status" value="1"/>
</dbReference>
<name>A0AAD7XMZ4_9STRA</name>
<dbReference type="Pfam" id="PF08148">
    <property type="entry name" value="DSHCT"/>
    <property type="match status" value="1"/>
</dbReference>
<proteinExistence type="predicted"/>
<protein>
    <recommendedName>
        <fullName evidence="2">ATP-dependent RNA helicase Ski2/MTR4 C-terminal domain-containing protein</fullName>
    </recommendedName>
</protein>